<evidence type="ECO:0000256" key="5">
    <source>
        <dbReference type="ARBA" id="ARBA00022801"/>
    </source>
</evidence>
<organism evidence="10 11">
    <name type="scientific">Romanomermis culicivorax</name>
    <name type="common">Nematode worm</name>
    <dbReference type="NCBI Taxonomy" id="13658"/>
    <lineage>
        <taxon>Eukaryota</taxon>
        <taxon>Metazoa</taxon>
        <taxon>Ecdysozoa</taxon>
        <taxon>Nematoda</taxon>
        <taxon>Enoplea</taxon>
        <taxon>Dorylaimia</taxon>
        <taxon>Mermithida</taxon>
        <taxon>Mermithoidea</taxon>
        <taxon>Mermithidae</taxon>
        <taxon>Romanomermis</taxon>
    </lineage>
</organism>
<dbReference type="OMA" id="KTWHEAG"/>
<dbReference type="EC" id="3.4.21.-" evidence="7"/>
<feature type="domain" description="Peptidase S9 prolyl oligopeptidase catalytic" evidence="8">
    <location>
        <begin position="220"/>
        <end position="305"/>
    </location>
</feature>
<dbReference type="Pfam" id="PF00326">
    <property type="entry name" value="Peptidase_S9"/>
    <property type="match status" value="1"/>
</dbReference>
<reference evidence="11" key="1">
    <citation type="submission" date="2022-11" db="UniProtKB">
        <authorList>
            <consortium name="WormBaseParasite"/>
        </authorList>
    </citation>
    <scope>IDENTIFICATION</scope>
</reference>
<dbReference type="GO" id="GO:0005829">
    <property type="term" value="C:cytosol"/>
    <property type="evidence" value="ECO:0007669"/>
    <property type="project" value="TreeGrafter"/>
</dbReference>
<dbReference type="Gene3D" id="3.40.50.1820">
    <property type="entry name" value="alpha/beta hydrolase"/>
    <property type="match status" value="1"/>
</dbReference>
<dbReference type="AlphaFoldDB" id="A0A915JZH2"/>
<keyword evidence="5 7" id="KW-0378">Hydrolase</keyword>
<dbReference type="GO" id="GO:0070012">
    <property type="term" value="F:oligopeptidase activity"/>
    <property type="evidence" value="ECO:0007669"/>
    <property type="project" value="TreeGrafter"/>
</dbReference>
<dbReference type="Gene3D" id="2.130.10.120">
    <property type="entry name" value="Prolyl oligopeptidase, N-terminal domain"/>
    <property type="match status" value="1"/>
</dbReference>
<protein>
    <recommendedName>
        <fullName evidence="3 7">Prolyl endopeptidase</fullName>
        <ecNumber evidence="7">3.4.21.-</ecNumber>
    </recommendedName>
</protein>
<evidence type="ECO:0000256" key="3">
    <source>
        <dbReference type="ARBA" id="ARBA00016310"/>
    </source>
</evidence>
<evidence type="ECO:0000313" key="11">
    <source>
        <dbReference type="WBParaSite" id="nRc.2.0.1.t31052-RA"/>
    </source>
</evidence>
<name>A0A915JZH2_ROMCU</name>
<dbReference type="SUPFAM" id="SSF53474">
    <property type="entry name" value="alpha/beta-Hydrolases"/>
    <property type="match status" value="1"/>
</dbReference>
<dbReference type="Proteomes" id="UP000887565">
    <property type="component" value="Unplaced"/>
</dbReference>
<dbReference type="SUPFAM" id="SSF50993">
    <property type="entry name" value="Peptidase/esterase 'gauge' domain"/>
    <property type="match status" value="1"/>
</dbReference>
<dbReference type="WBParaSite" id="nRc.2.0.1.t31052-RA">
    <property type="protein sequence ID" value="nRc.2.0.1.t31052-RA"/>
    <property type="gene ID" value="nRc.2.0.1.g31052"/>
</dbReference>
<dbReference type="InterPro" id="IPR002471">
    <property type="entry name" value="Pept_S9_AS"/>
</dbReference>
<keyword evidence="6 7" id="KW-0720">Serine protease</keyword>
<evidence type="ECO:0000256" key="6">
    <source>
        <dbReference type="ARBA" id="ARBA00022825"/>
    </source>
</evidence>
<comment type="catalytic activity">
    <reaction evidence="1">
        <text>Hydrolysis of Pro-|-Xaa &gt;&gt; Ala-|-Xaa in oligopeptides.</text>
        <dbReference type="EC" id="3.4.21.26"/>
    </reaction>
</comment>
<dbReference type="InterPro" id="IPR029058">
    <property type="entry name" value="AB_hydrolase_fold"/>
</dbReference>
<sequence length="305" mass="34791">MGPLRLVSIVDKFEAKFQFISNDGPLFTFLTDYNAPMFQLVQIDVNKPDKENWKILINEQKDKLDWAARVNRENLALCYIRDVKSVVHIHDFKSGKKLYELPIQIGSITQFSGKEKLSEVFFTFQSFLTPGVIYHVDLSHEKPTPKVFREITVNGLKASDFIMKQEFYESRDGTRIPMFIFHRKELQYDSQNPTLLYGYGGFNCAVMPFFSAARAFFPLAFNGIVAVANIRGGDEYGKTWHEAGMKENKQNVFDDFIAAGEYLIKRNYTCRDKLIIEGYSNGGLLVAACANQRPDLFGCVLGHVG</sequence>
<evidence type="ECO:0000256" key="2">
    <source>
        <dbReference type="ARBA" id="ARBA00005228"/>
    </source>
</evidence>
<dbReference type="InterPro" id="IPR001375">
    <property type="entry name" value="Peptidase_S9_cat"/>
</dbReference>
<dbReference type="PROSITE" id="PS00708">
    <property type="entry name" value="PRO_ENDOPEP_SER"/>
    <property type="match status" value="1"/>
</dbReference>
<proteinExistence type="inferred from homology"/>
<evidence type="ECO:0000256" key="7">
    <source>
        <dbReference type="RuleBase" id="RU368024"/>
    </source>
</evidence>
<dbReference type="PANTHER" id="PTHR42881">
    <property type="entry name" value="PROLYL ENDOPEPTIDASE"/>
    <property type="match status" value="1"/>
</dbReference>
<feature type="domain" description="Peptidase S9A N-terminal" evidence="9">
    <location>
        <begin position="7"/>
        <end position="148"/>
    </location>
</feature>
<dbReference type="GO" id="GO:0006508">
    <property type="term" value="P:proteolysis"/>
    <property type="evidence" value="ECO:0007669"/>
    <property type="project" value="UniProtKB-KW"/>
</dbReference>
<keyword evidence="10" id="KW-1185">Reference proteome</keyword>
<evidence type="ECO:0000259" key="9">
    <source>
        <dbReference type="Pfam" id="PF02897"/>
    </source>
</evidence>
<dbReference type="InterPro" id="IPR023302">
    <property type="entry name" value="Pept_S9A_N"/>
</dbReference>
<dbReference type="InterPro" id="IPR051167">
    <property type="entry name" value="Prolyl_oligopep/macrocyclase"/>
</dbReference>
<evidence type="ECO:0000256" key="4">
    <source>
        <dbReference type="ARBA" id="ARBA00022670"/>
    </source>
</evidence>
<dbReference type="InterPro" id="IPR002470">
    <property type="entry name" value="Peptidase_S9A"/>
</dbReference>
<accession>A0A915JZH2</accession>
<dbReference type="PANTHER" id="PTHR42881:SF2">
    <property type="entry name" value="PROLYL ENDOPEPTIDASE"/>
    <property type="match status" value="1"/>
</dbReference>
<dbReference type="Pfam" id="PF02897">
    <property type="entry name" value="Peptidase_S9_N"/>
    <property type="match status" value="1"/>
</dbReference>
<dbReference type="GO" id="GO:0004252">
    <property type="term" value="F:serine-type endopeptidase activity"/>
    <property type="evidence" value="ECO:0007669"/>
    <property type="project" value="UniProtKB-UniRule"/>
</dbReference>
<evidence type="ECO:0000259" key="8">
    <source>
        <dbReference type="Pfam" id="PF00326"/>
    </source>
</evidence>
<keyword evidence="4 7" id="KW-0645">Protease</keyword>
<evidence type="ECO:0000256" key="1">
    <source>
        <dbReference type="ARBA" id="ARBA00001070"/>
    </source>
</evidence>
<dbReference type="PRINTS" id="PR00862">
    <property type="entry name" value="PROLIGOPTASE"/>
</dbReference>
<evidence type="ECO:0000313" key="10">
    <source>
        <dbReference type="Proteomes" id="UP000887565"/>
    </source>
</evidence>
<comment type="similarity">
    <text evidence="2 7">Belongs to the peptidase S9A family.</text>
</comment>